<keyword evidence="5" id="KW-0521">NADP</keyword>
<keyword evidence="4" id="KW-0288">FMN</keyword>
<evidence type="ECO:0000256" key="1">
    <source>
        <dbReference type="ARBA" id="ARBA00001917"/>
    </source>
</evidence>
<dbReference type="PANTHER" id="PTHR43673">
    <property type="entry name" value="NAD(P)H NITROREDUCTASE YDGI-RELATED"/>
    <property type="match status" value="1"/>
</dbReference>
<dbReference type="Proteomes" id="UP000484164">
    <property type="component" value="Unassembled WGS sequence"/>
</dbReference>
<evidence type="ECO:0000256" key="2">
    <source>
        <dbReference type="ARBA" id="ARBA00007118"/>
    </source>
</evidence>
<comment type="caution">
    <text evidence="8">The sequence shown here is derived from an EMBL/GenBank/DDBJ whole genome shotgun (WGS) entry which is preliminary data.</text>
</comment>
<evidence type="ECO:0000256" key="3">
    <source>
        <dbReference type="ARBA" id="ARBA00022630"/>
    </source>
</evidence>
<sequence length="233" mass="26599">MRRWDFTQNLFSRTMRKQLKTRTMTDLLTALEWRYATKSFNSSVRLTDLQLDVLKKAVQLSVSSFGLQPYKVFIIDSQEVKSAIMEAAYGQKQIGEASHVFVFAHQRQYQSKEVEDLIVKLAENQGRKVEELQPYQQSIDSWMGAMSDEKLETWMSSQVHIAMNNLLLAAATLGIDSCPMGGFDIEKVDDILGLKSEGLKSCLIVPVGVRNDKDIYANYPKTRKSISELFEVR</sequence>
<evidence type="ECO:0000313" key="8">
    <source>
        <dbReference type="EMBL" id="KAB2815538.1"/>
    </source>
</evidence>
<dbReference type="InterPro" id="IPR000415">
    <property type="entry name" value="Nitroreductase-like"/>
</dbReference>
<organism evidence="8 9">
    <name type="scientific">Phaeocystidibacter marisrubri</name>
    <dbReference type="NCBI Taxonomy" id="1577780"/>
    <lineage>
        <taxon>Bacteria</taxon>
        <taxon>Pseudomonadati</taxon>
        <taxon>Bacteroidota</taxon>
        <taxon>Flavobacteriia</taxon>
        <taxon>Flavobacteriales</taxon>
        <taxon>Phaeocystidibacteraceae</taxon>
        <taxon>Phaeocystidibacter</taxon>
    </lineage>
</organism>
<protein>
    <submittedName>
        <fullName evidence="8">NAD(P)H-dependent oxidoreductase</fullName>
    </submittedName>
</protein>
<gene>
    <name evidence="8" type="ORF">F8C82_07490</name>
</gene>
<evidence type="ECO:0000259" key="7">
    <source>
        <dbReference type="Pfam" id="PF00881"/>
    </source>
</evidence>
<comment type="similarity">
    <text evidence="2">Belongs to the nitroreductase family.</text>
</comment>
<dbReference type="SUPFAM" id="SSF55469">
    <property type="entry name" value="FMN-dependent nitroreductase-like"/>
    <property type="match status" value="1"/>
</dbReference>
<feature type="domain" description="Nitroreductase" evidence="7">
    <location>
        <begin position="32"/>
        <end position="208"/>
    </location>
</feature>
<dbReference type="EMBL" id="WBVQ01000002">
    <property type="protein sequence ID" value="KAB2815538.1"/>
    <property type="molecule type" value="Genomic_DNA"/>
</dbReference>
<dbReference type="OrthoDB" id="9809288at2"/>
<dbReference type="InterPro" id="IPR033878">
    <property type="entry name" value="NfsB-like"/>
</dbReference>
<comment type="cofactor">
    <cofactor evidence="1">
        <name>FMN</name>
        <dbReference type="ChEBI" id="CHEBI:58210"/>
    </cofactor>
</comment>
<dbReference type="Gene3D" id="3.40.109.10">
    <property type="entry name" value="NADH Oxidase"/>
    <property type="match status" value="1"/>
</dbReference>
<dbReference type="InterPro" id="IPR029479">
    <property type="entry name" value="Nitroreductase"/>
</dbReference>
<dbReference type="PANTHER" id="PTHR43673:SF2">
    <property type="entry name" value="NITROREDUCTASE"/>
    <property type="match status" value="1"/>
</dbReference>
<evidence type="ECO:0000256" key="4">
    <source>
        <dbReference type="ARBA" id="ARBA00022643"/>
    </source>
</evidence>
<keyword evidence="3" id="KW-0285">Flavoprotein</keyword>
<evidence type="ECO:0000313" key="9">
    <source>
        <dbReference type="Proteomes" id="UP000484164"/>
    </source>
</evidence>
<keyword evidence="6" id="KW-0560">Oxidoreductase</keyword>
<evidence type="ECO:0000256" key="5">
    <source>
        <dbReference type="ARBA" id="ARBA00022857"/>
    </source>
</evidence>
<name>A0A6L3ZDB0_9FLAO</name>
<accession>A0A6L3ZDB0</accession>
<dbReference type="GO" id="GO:0016491">
    <property type="term" value="F:oxidoreductase activity"/>
    <property type="evidence" value="ECO:0007669"/>
    <property type="project" value="UniProtKB-KW"/>
</dbReference>
<evidence type="ECO:0000256" key="6">
    <source>
        <dbReference type="ARBA" id="ARBA00023002"/>
    </source>
</evidence>
<dbReference type="Pfam" id="PF00881">
    <property type="entry name" value="Nitroreductase"/>
    <property type="match status" value="1"/>
</dbReference>
<dbReference type="CDD" id="cd02149">
    <property type="entry name" value="NfsB-like"/>
    <property type="match status" value="1"/>
</dbReference>
<reference evidence="8 9" key="1">
    <citation type="submission" date="2019-10" db="EMBL/GenBank/DDBJ databases">
        <title>Genome sequence of Phaeocystidibacter marisrubri JCM30614 (type strain).</title>
        <authorList>
            <person name="Bowman J.P."/>
        </authorList>
    </citation>
    <scope>NUCLEOTIDE SEQUENCE [LARGE SCALE GENOMIC DNA]</scope>
    <source>
        <strain evidence="8 9">JCM 30614</strain>
    </source>
</reference>
<proteinExistence type="inferred from homology"/>
<keyword evidence="9" id="KW-1185">Reference proteome</keyword>
<dbReference type="AlphaFoldDB" id="A0A6L3ZDB0"/>